<protein>
    <recommendedName>
        <fullName evidence="2">AMP-dependent synthetase/ligase domain-containing protein</fullName>
    </recommendedName>
</protein>
<evidence type="ECO:0000313" key="4">
    <source>
        <dbReference type="Proteomes" id="UP001154252"/>
    </source>
</evidence>
<dbReference type="Proteomes" id="UP001154252">
    <property type="component" value="Unassembled WGS sequence"/>
</dbReference>
<feature type="domain" description="AMP-dependent synthetase/ligase" evidence="2">
    <location>
        <begin position="105"/>
        <end position="369"/>
    </location>
</feature>
<dbReference type="OrthoDB" id="6614653at2759"/>
<dbReference type="GO" id="GO:0006631">
    <property type="term" value="P:fatty acid metabolic process"/>
    <property type="evidence" value="ECO:0007669"/>
    <property type="project" value="TreeGrafter"/>
</dbReference>
<evidence type="ECO:0000259" key="2">
    <source>
        <dbReference type="Pfam" id="PF00501"/>
    </source>
</evidence>
<gene>
    <name evidence="3" type="ORF">PEGY_LOCUS3747</name>
</gene>
<dbReference type="GO" id="GO:0031956">
    <property type="term" value="F:medium-chain fatty acid-CoA ligase activity"/>
    <property type="evidence" value="ECO:0007669"/>
    <property type="project" value="TreeGrafter"/>
</dbReference>
<dbReference type="Pfam" id="PF00501">
    <property type="entry name" value="AMP-binding"/>
    <property type="match status" value="1"/>
</dbReference>
<dbReference type="PANTHER" id="PTHR43201:SF8">
    <property type="entry name" value="ACYL-COA SYNTHETASE FAMILY MEMBER 3"/>
    <property type="match status" value="1"/>
</dbReference>
<dbReference type="InterPro" id="IPR020845">
    <property type="entry name" value="AMP-binding_CS"/>
</dbReference>
<keyword evidence="4" id="KW-1185">Reference proteome</keyword>
<reference evidence="3" key="1">
    <citation type="submission" date="2021-07" db="EMBL/GenBank/DDBJ databases">
        <authorList>
            <person name="Branca A.L. A."/>
        </authorList>
    </citation>
    <scope>NUCLEOTIDE SEQUENCE</scope>
</reference>
<organism evidence="3 4">
    <name type="scientific">Penicillium egyptiacum</name>
    <dbReference type="NCBI Taxonomy" id="1303716"/>
    <lineage>
        <taxon>Eukaryota</taxon>
        <taxon>Fungi</taxon>
        <taxon>Dikarya</taxon>
        <taxon>Ascomycota</taxon>
        <taxon>Pezizomycotina</taxon>
        <taxon>Eurotiomycetes</taxon>
        <taxon>Eurotiomycetidae</taxon>
        <taxon>Eurotiales</taxon>
        <taxon>Aspergillaceae</taxon>
        <taxon>Penicillium</taxon>
    </lineage>
</organism>
<dbReference type="PROSITE" id="PS00455">
    <property type="entry name" value="AMP_BINDING"/>
    <property type="match status" value="1"/>
</dbReference>
<dbReference type="EMBL" id="CAJVRC010000846">
    <property type="protein sequence ID" value="CAG8893770.1"/>
    <property type="molecule type" value="Genomic_DNA"/>
</dbReference>
<accession>A0A9W4KCG6</accession>
<dbReference type="Gene3D" id="3.40.50.12780">
    <property type="entry name" value="N-terminal domain of ligase-like"/>
    <property type="match status" value="1"/>
</dbReference>
<dbReference type="AlphaFoldDB" id="A0A9W4KCG6"/>
<sequence length="392" mass="43545">MVLRHITLSVSLEPDHFHADTLDQRDVMPETTSYEALPNEPTFTQLLNVSRQVNHVIVHDPQTGVEADYGQFLADMLRTREDLLRSLPESLLKGKTILDDENPYIFLLSEGNYEFIVGAFSILTVGGAFVPLATRILPEEALHFSSRCGSAIILASKEFLPLAQEIQQHAFSHGLHITVVEIRVKTSPSVDVFASFLRIDMDVTIPPHRPSMLLFTSGTSGPPKGVVHTRSLFYDIHTTSGPSQVFLSHRHHLWIGGAMPLIRHPLAGARLEITKPDPGILWERLRMGGVTILAGTPRLWSQMMEYFLDHLKKLPASERDPYLSGARGLRIAHVGGGMPHQSLLRFWREDLDRPLVVGYGATELGGRGLKVPPNVNIQVCTPPLATTTAFFV</sequence>
<name>A0A9W4KCG6_9EURO</name>
<comment type="similarity">
    <text evidence="1">Belongs to the ATP-dependent AMP-binding enzyme family.</text>
</comment>
<dbReference type="PANTHER" id="PTHR43201">
    <property type="entry name" value="ACYL-COA SYNTHETASE"/>
    <property type="match status" value="1"/>
</dbReference>
<comment type="caution">
    <text evidence="3">The sequence shown here is derived from an EMBL/GenBank/DDBJ whole genome shotgun (WGS) entry which is preliminary data.</text>
</comment>
<dbReference type="InterPro" id="IPR042099">
    <property type="entry name" value="ANL_N_sf"/>
</dbReference>
<dbReference type="SUPFAM" id="SSF56801">
    <property type="entry name" value="Acetyl-CoA synthetase-like"/>
    <property type="match status" value="1"/>
</dbReference>
<evidence type="ECO:0000256" key="1">
    <source>
        <dbReference type="ARBA" id="ARBA00006432"/>
    </source>
</evidence>
<evidence type="ECO:0000313" key="3">
    <source>
        <dbReference type="EMBL" id="CAG8893770.1"/>
    </source>
</evidence>
<dbReference type="InterPro" id="IPR000873">
    <property type="entry name" value="AMP-dep_synth/lig_dom"/>
</dbReference>
<proteinExistence type="inferred from homology"/>